<evidence type="ECO:0000313" key="11">
    <source>
        <dbReference type="Proteomes" id="UP000054683"/>
    </source>
</evidence>
<dbReference type="GO" id="GO:0016208">
    <property type="term" value="F:AMP binding"/>
    <property type="evidence" value="ECO:0007669"/>
    <property type="project" value="InterPro"/>
</dbReference>
<dbReference type="PANTHER" id="PTHR24095">
    <property type="entry name" value="ACETYL-COENZYME A SYNTHETASE"/>
    <property type="match status" value="1"/>
</dbReference>
<dbReference type="Pfam" id="PF16177">
    <property type="entry name" value="ACAS_N"/>
    <property type="match status" value="1"/>
</dbReference>
<evidence type="ECO:0000256" key="3">
    <source>
        <dbReference type="ARBA" id="ARBA00022741"/>
    </source>
</evidence>
<feature type="binding site" evidence="6">
    <location>
        <position position="536"/>
    </location>
    <ligand>
        <name>ATP</name>
        <dbReference type="ChEBI" id="CHEBI:30616"/>
    </ligand>
</feature>
<organism evidence="10 11">
    <name type="scientific">Caballeronia udeis</name>
    <dbReference type="NCBI Taxonomy" id="1232866"/>
    <lineage>
        <taxon>Bacteria</taxon>
        <taxon>Pseudomonadati</taxon>
        <taxon>Pseudomonadota</taxon>
        <taxon>Betaproteobacteria</taxon>
        <taxon>Burkholderiales</taxon>
        <taxon>Burkholderiaceae</taxon>
        <taxon>Caballeronia</taxon>
    </lineage>
</organism>
<dbReference type="PROSITE" id="PS00455">
    <property type="entry name" value="AMP_BINDING"/>
    <property type="match status" value="1"/>
</dbReference>
<evidence type="ECO:0000259" key="9">
    <source>
        <dbReference type="Pfam" id="PF16177"/>
    </source>
</evidence>
<dbReference type="InterPro" id="IPR025110">
    <property type="entry name" value="AMP-bd_C"/>
</dbReference>
<dbReference type="InterPro" id="IPR000873">
    <property type="entry name" value="AMP-dep_synth/lig_dom"/>
</dbReference>
<evidence type="ECO:0000256" key="6">
    <source>
        <dbReference type="HAMAP-Rule" id="MF_01123"/>
    </source>
</evidence>
<evidence type="ECO:0000256" key="1">
    <source>
        <dbReference type="ARBA" id="ARBA00006432"/>
    </source>
</evidence>
<dbReference type="Gene3D" id="3.30.300.30">
    <property type="match status" value="1"/>
</dbReference>
<dbReference type="InterPro" id="IPR011904">
    <property type="entry name" value="Ac_CoA_lig"/>
</dbReference>
<comment type="PTM">
    <text evidence="6">Acetylated. Deacetylation by the SIR2-homolog deacetylase activates the enzyme.</text>
</comment>
<evidence type="ECO:0000256" key="4">
    <source>
        <dbReference type="ARBA" id="ARBA00022840"/>
    </source>
</evidence>
<comment type="cofactor">
    <cofactor evidence="6">
        <name>Mg(2+)</name>
        <dbReference type="ChEBI" id="CHEBI:18420"/>
    </cofactor>
</comment>
<feature type="binding site" evidence="6">
    <location>
        <begin position="418"/>
        <end position="423"/>
    </location>
    <ligand>
        <name>ATP</name>
        <dbReference type="ChEBI" id="CHEBI:30616"/>
    </ligand>
</feature>
<evidence type="ECO:0000313" key="10">
    <source>
        <dbReference type="EMBL" id="SAL30245.1"/>
    </source>
</evidence>
<dbReference type="GO" id="GO:0003987">
    <property type="term" value="F:acetate-CoA ligase activity"/>
    <property type="evidence" value="ECO:0007669"/>
    <property type="project" value="UniProtKB-UniRule"/>
</dbReference>
<gene>
    <name evidence="6" type="primary">acsA</name>
    <name evidence="10" type="ORF">AWB69_02462</name>
</gene>
<keyword evidence="6" id="KW-0479">Metal-binding</keyword>
<feature type="binding site" evidence="6">
    <location>
        <position position="552"/>
    </location>
    <ligand>
        <name>Mg(2+)</name>
        <dbReference type="ChEBI" id="CHEBI:18420"/>
    </ligand>
</feature>
<dbReference type="NCBIfam" id="TIGR02188">
    <property type="entry name" value="Ac_CoA_lig_AcsA"/>
    <property type="match status" value="1"/>
</dbReference>
<dbReference type="GO" id="GO:0046872">
    <property type="term" value="F:metal ion binding"/>
    <property type="evidence" value="ECO:0007669"/>
    <property type="project" value="UniProtKB-KW"/>
</dbReference>
<dbReference type="OrthoDB" id="9766486at2"/>
<dbReference type="EMBL" id="FCOK02000013">
    <property type="protein sequence ID" value="SAL30245.1"/>
    <property type="molecule type" value="Genomic_DNA"/>
</dbReference>
<comment type="similarity">
    <text evidence="1 6">Belongs to the ATP-dependent AMP-binding enzyme family.</text>
</comment>
<keyword evidence="2 6" id="KW-0436">Ligase</keyword>
<dbReference type="InterPro" id="IPR042099">
    <property type="entry name" value="ANL_N_sf"/>
</dbReference>
<dbReference type="PANTHER" id="PTHR24095:SF14">
    <property type="entry name" value="ACETYL-COENZYME A SYNTHETASE 1"/>
    <property type="match status" value="1"/>
</dbReference>
<comment type="function">
    <text evidence="6">Catalyzes the conversion of acetate into acetyl-CoA (AcCoA), an essential intermediate at the junction of anabolic and catabolic pathways. AcsA undergoes a two-step reaction. In the first half reaction, AcsA combines acetate with ATP to form acetyl-adenylate (AcAMP) intermediate. In the second half reaction, it can then transfer the acetyl group from AcAMP to the sulfhydryl group of CoA, forming the product AcCoA.</text>
</comment>
<feature type="domain" description="AMP-dependent synthetase/ligase" evidence="7">
    <location>
        <begin position="91"/>
        <end position="477"/>
    </location>
</feature>
<keyword evidence="5 6" id="KW-0007">Acetylation</keyword>
<sequence length="657" mass="71722">MSTIESIPLIPAQGIPLTRHAAIDGMDAYRALVAEAAQDHEAFWARLAREHLNWRRPFTRILNEENAPFYRWFEDGELNASYNCLDRNLINGNADKTAIIFESDDGQVSSVTYQALYHRVCRLANALRARGVKKGDRVVIYLPMSVEGVVAMQACARIGAPHSVVFGGFSAKSLHERMVNVGAVAVITADEQVRAGKTLPLKTIVDEALAMGGTDAVKTVVIYRRTGGRIPWIVGRDAWLHELENDQPETCEPEWVDAEHPLFVLYTSGSTGTPKGVQHSTGGYLTWAAVTMRWTFDIKPDDVFWCTADIGWITGHTYICYGPTAVGATQVIFEGVPTYPNAGRFWDMIQRHKVSIFYTAPTAIRSLIKSADADRSVHPASYDLSTLRILGTVGEPINPSAWKWYAEQVGGGRCPVLDTFWQTETGGHMITPLPGVTPLVAGSCTLPLPGIDAAIVDETGNEVPNGQGGVLVIRKPWPSMIRTVWGNPERFRNGYYPQELGGNLYLAGDGAIRDPDTGYFTITGRVDDVLNVSGHRMGTMEIESALAACPLVAEAAVVGRPDETFGEAIVAFVVLKGPRPTGADVKRIADELRAWVGKEIGPIAKPKEIRFGDAMPKTRSGKVVRRLLRSVAKGEAVSQDTSTVENPQVIAQFADPT</sequence>
<dbReference type="NCBIfam" id="NF001208">
    <property type="entry name" value="PRK00174.1"/>
    <property type="match status" value="1"/>
</dbReference>
<keyword evidence="3 6" id="KW-0547">Nucleotide-binding</keyword>
<comment type="catalytic activity">
    <reaction evidence="6">
        <text>acetate + ATP + CoA = acetyl-CoA + AMP + diphosphate</text>
        <dbReference type="Rhea" id="RHEA:23176"/>
        <dbReference type="ChEBI" id="CHEBI:30089"/>
        <dbReference type="ChEBI" id="CHEBI:30616"/>
        <dbReference type="ChEBI" id="CHEBI:33019"/>
        <dbReference type="ChEBI" id="CHEBI:57287"/>
        <dbReference type="ChEBI" id="CHEBI:57288"/>
        <dbReference type="ChEBI" id="CHEBI:456215"/>
        <dbReference type="EC" id="6.2.1.1"/>
    </reaction>
</comment>
<dbReference type="Proteomes" id="UP000054683">
    <property type="component" value="Unassembled WGS sequence"/>
</dbReference>
<dbReference type="InterPro" id="IPR032387">
    <property type="entry name" value="ACAS_N"/>
</dbReference>
<feature type="modified residue" description="N6-acetyllysine" evidence="6">
    <location>
        <position position="622"/>
    </location>
</feature>
<evidence type="ECO:0000256" key="5">
    <source>
        <dbReference type="ARBA" id="ARBA00022990"/>
    </source>
</evidence>
<feature type="binding site" evidence="6">
    <location>
        <position position="525"/>
    </location>
    <ligand>
        <name>ATP</name>
        <dbReference type="ChEBI" id="CHEBI:30616"/>
    </ligand>
</feature>
<dbReference type="EC" id="6.2.1.1" evidence="6"/>
<dbReference type="InterPro" id="IPR045851">
    <property type="entry name" value="AMP-bd_C_sf"/>
</dbReference>
<feature type="domain" description="AMP-binding enzyme C-terminal" evidence="8">
    <location>
        <begin position="541"/>
        <end position="622"/>
    </location>
</feature>
<feature type="binding site" evidence="6">
    <location>
        <position position="509"/>
    </location>
    <ligand>
        <name>ATP</name>
        <dbReference type="ChEBI" id="CHEBI:30616"/>
    </ligand>
</feature>
<evidence type="ECO:0000259" key="7">
    <source>
        <dbReference type="Pfam" id="PF00501"/>
    </source>
</evidence>
<dbReference type="GO" id="GO:0005829">
    <property type="term" value="C:cytosol"/>
    <property type="evidence" value="ECO:0007669"/>
    <property type="project" value="TreeGrafter"/>
</dbReference>
<dbReference type="GO" id="GO:0019427">
    <property type="term" value="P:acetyl-CoA biosynthetic process from acetate"/>
    <property type="evidence" value="ECO:0007669"/>
    <property type="project" value="UniProtKB-UniRule"/>
</dbReference>
<dbReference type="FunFam" id="3.40.50.12780:FF:000001">
    <property type="entry name" value="Acetyl-coenzyme A synthetase"/>
    <property type="match status" value="1"/>
</dbReference>
<evidence type="ECO:0000259" key="8">
    <source>
        <dbReference type="Pfam" id="PF13193"/>
    </source>
</evidence>
<dbReference type="Pfam" id="PF13193">
    <property type="entry name" value="AMP-binding_C"/>
    <property type="match status" value="1"/>
</dbReference>
<reference evidence="10 11" key="1">
    <citation type="submission" date="2016-01" db="EMBL/GenBank/DDBJ databases">
        <authorList>
            <person name="Oliw E.H."/>
        </authorList>
    </citation>
    <scope>NUCLEOTIDE SEQUENCE [LARGE SCALE GENOMIC DNA]</scope>
    <source>
        <strain evidence="10">LMG 27134</strain>
    </source>
</reference>
<dbReference type="Pfam" id="PF00501">
    <property type="entry name" value="AMP-binding"/>
    <property type="match status" value="1"/>
</dbReference>
<feature type="binding site" evidence="6">
    <location>
        <position position="314"/>
    </location>
    <ligand>
        <name>CoA</name>
        <dbReference type="ChEBI" id="CHEBI:57287"/>
    </ligand>
</feature>
<protein>
    <recommendedName>
        <fullName evidence="6">Acetyl-coenzyme A synthetase</fullName>
        <shortName evidence="6">AcCoA synthetase</shortName>
        <shortName evidence="6">Acs</shortName>
        <ecNumber evidence="6">6.2.1.1</ecNumber>
    </recommendedName>
    <alternativeName>
        <fullName evidence="6">Acetate--CoA ligase</fullName>
    </alternativeName>
    <alternativeName>
        <fullName evidence="6">Acyl-activating enzyme</fullName>
    </alternativeName>
</protein>
<proteinExistence type="inferred from homology"/>
<accession>A0A158GDQ0</accession>
<dbReference type="CDD" id="cd05966">
    <property type="entry name" value="ACS"/>
    <property type="match status" value="1"/>
</dbReference>
<dbReference type="InterPro" id="IPR020845">
    <property type="entry name" value="AMP-binding_CS"/>
</dbReference>
<dbReference type="GO" id="GO:0005524">
    <property type="term" value="F:ATP binding"/>
    <property type="evidence" value="ECO:0007669"/>
    <property type="project" value="UniProtKB-KW"/>
</dbReference>
<feature type="binding site" evidence="6">
    <location>
        <position position="533"/>
    </location>
    <ligand>
        <name>CoA</name>
        <dbReference type="ChEBI" id="CHEBI:57287"/>
    </ligand>
</feature>
<feature type="binding site" evidence="6">
    <location>
        <begin position="194"/>
        <end position="197"/>
    </location>
    <ligand>
        <name>CoA</name>
        <dbReference type="ChEBI" id="CHEBI:57287"/>
    </ligand>
</feature>
<dbReference type="SUPFAM" id="SSF56801">
    <property type="entry name" value="Acetyl-CoA synthetase-like"/>
    <property type="match status" value="1"/>
</dbReference>
<evidence type="ECO:0000256" key="2">
    <source>
        <dbReference type="ARBA" id="ARBA00022598"/>
    </source>
</evidence>
<name>A0A158GDQ0_9BURK</name>
<comment type="caution">
    <text evidence="6">Lacks conserved residue(s) required for the propagation of feature annotation.</text>
</comment>
<keyword evidence="6" id="KW-0460">Magnesium</keyword>
<dbReference type="Gene3D" id="3.40.50.12780">
    <property type="entry name" value="N-terminal domain of ligase-like"/>
    <property type="match status" value="1"/>
</dbReference>
<dbReference type="HAMAP" id="MF_01123">
    <property type="entry name" value="Ac_CoA_synth"/>
    <property type="match status" value="1"/>
</dbReference>
<keyword evidence="4 6" id="KW-0067">ATP-binding</keyword>
<feature type="domain" description="Acetyl-coenzyme A synthetase N-terminal" evidence="9">
    <location>
        <begin position="29"/>
        <end position="84"/>
    </location>
</feature>
<feature type="binding site" evidence="6">
    <location>
        <begin position="394"/>
        <end position="396"/>
    </location>
    <ligand>
        <name>ATP</name>
        <dbReference type="ChEBI" id="CHEBI:30616"/>
    </ligand>
</feature>
<dbReference type="RefSeq" id="WP_062085122.1">
    <property type="nucleotide sequence ID" value="NZ_FCOK02000013.1"/>
</dbReference>
<dbReference type="AlphaFoldDB" id="A0A158GDQ0"/>